<dbReference type="OMA" id="NEHKARK"/>
<comment type="pathway">
    <text evidence="3">Alkaloid biosynthesis.</text>
</comment>
<accession>A0A7N0RH58</accession>
<evidence type="ECO:0000256" key="10">
    <source>
        <dbReference type="ARBA" id="ARBA00023004"/>
    </source>
</evidence>
<dbReference type="InterPro" id="IPR002401">
    <property type="entry name" value="Cyt_P450_E_grp-I"/>
</dbReference>
<keyword evidence="11 14" id="KW-0503">Monooxygenase</keyword>
<comment type="cofactor">
    <cofactor evidence="1 13">
        <name>heme</name>
        <dbReference type="ChEBI" id="CHEBI:30413"/>
    </cofactor>
</comment>
<proteinExistence type="inferred from homology"/>
<evidence type="ECO:0000256" key="13">
    <source>
        <dbReference type="PIRSR" id="PIRSR602401-1"/>
    </source>
</evidence>
<keyword evidence="6 15" id="KW-0812">Transmembrane</keyword>
<dbReference type="PROSITE" id="PS00086">
    <property type="entry name" value="CYTOCHROME_P450"/>
    <property type="match status" value="1"/>
</dbReference>
<dbReference type="FunFam" id="1.10.630.10:FF:000097">
    <property type="entry name" value="Cytochrome P-450 19"/>
    <property type="match status" value="1"/>
</dbReference>
<dbReference type="Gramene" id="Kaladp0011s0634.1.v1.1">
    <property type="protein sequence ID" value="Kaladp0011s0634.1.v1.1"/>
    <property type="gene ID" value="Kaladp0011s0634.v1.1"/>
</dbReference>
<name>A0A7N0RH58_KALFE</name>
<comment type="subcellular location">
    <subcellularLocation>
        <location evidence="2">Membrane</location>
        <topology evidence="2">Single-pass membrane protein</topology>
    </subcellularLocation>
</comment>
<dbReference type="GO" id="GO:0005506">
    <property type="term" value="F:iron ion binding"/>
    <property type="evidence" value="ECO:0007669"/>
    <property type="project" value="InterPro"/>
</dbReference>
<feature type="transmembrane region" description="Helical" evidence="15">
    <location>
        <begin position="50"/>
        <end position="75"/>
    </location>
</feature>
<dbReference type="Proteomes" id="UP000594263">
    <property type="component" value="Unplaced"/>
</dbReference>
<evidence type="ECO:0000256" key="8">
    <source>
        <dbReference type="ARBA" id="ARBA00022989"/>
    </source>
</evidence>
<dbReference type="InterPro" id="IPR036396">
    <property type="entry name" value="Cyt_P450_sf"/>
</dbReference>
<dbReference type="EnsemblPlants" id="Kaladp0011s0634.1.v1.1">
    <property type="protein sequence ID" value="Kaladp0011s0634.1.v1.1"/>
    <property type="gene ID" value="Kaladp0011s0634.v1.1"/>
</dbReference>
<evidence type="ECO:0000256" key="4">
    <source>
        <dbReference type="ARBA" id="ARBA00010617"/>
    </source>
</evidence>
<feature type="binding site" description="axial binding residue" evidence="13">
    <location>
        <position position="503"/>
    </location>
    <ligand>
        <name>heme</name>
        <dbReference type="ChEBI" id="CHEBI:30413"/>
    </ligand>
    <ligandPart>
        <name>Fe</name>
        <dbReference type="ChEBI" id="CHEBI:18248"/>
    </ligandPart>
</feature>
<dbReference type="AlphaFoldDB" id="A0A7N0RH58"/>
<keyword evidence="8 15" id="KW-1133">Transmembrane helix</keyword>
<evidence type="ECO:0000256" key="7">
    <source>
        <dbReference type="ARBA" id="ARBA00022723"/>
    </source>
</evidence>
<keyword evidence="12 15" id="KW-0472">Membrane</keyword>
<keyword evidence="7 13" id="KW-0479">Metal-binding</keyword>
<evidence type="ECO:0000256" key="5">
    <source>
        <dbReference type="ARBA" id="ARBA00022617"/>
    </source>
</evidence>
<evidence type="ECO:0000256" key="14">
    <source>
        <dbReference type="RuleBase" id="RU000461"/>
    </source>
</evidence>
<evidence type="ECO:0000256" key="6">
    <source>
        <dbReference type="ARBA" id="ARBA00022692"/>
    </source>
</evidence>
<evidence type="ECO:0000256" key="11">
    <source>
        <dbReference type="ARBA" id="ARBA00023033"/>
    </source>
</evidence>
<evidence type="ECO:0000256" key="3">
    <source>
        <dbReference type="ARBA" id="ARBA00004913"/>
    </source>
</evidence>
<dbReference type="InterPro" id="IPR017972">
    <property type="entry name" value="Cyt_P450_CS"/>
</dbReference>
<dbReference type="Gene3D" id="1.10.630.10">
    <property type="entry name" value="Cytochrome P450"/>
    <property type="match status" value="1"/>
</dbReference>
<evidence type="ECO:0000313" key="16">
    <source>
        <dbReference type="EnsemblPlants" id="Kaladp0011s0634.1.v1.1"/>
    </source>
</evidence>
<keyword evidence="17" id="KW-1185">Reference proteome</keyword>
<dbReference type="PANTHER" id="PTHR47944">
    <property type="entry name" value="CYTOCHROME P450 98A9"/>
    <property type="match status" value="1"/>
</dbReference>
<keyword evidence="5 13" id="KW-0349">Heme</keyword>
<dbReference type="GO" id="GO:0004497">
    <property type="term" value="F:monooxygenase activity"/>
    <property type="evidence" value="ECO:0007669"/>
    <property type="project" value="UniProtKB-KW"/>
</dbReference>
<evidence type="ECO:0000256" key="1">
    <source>
        <dbReference type="ARBA" id="ARBA00001971"/>
    </source>
</evidence>
<keyword evidence="10 13" id="KW-0408">Iron</keyword>
<sequence>MMLKGITKRLDVAAEVFRQTSSIRRRRIRNVWEHIPNITSKTARMEHPSFSVFSPIAITYASAGLIVWLTASLWLRRGRREASFPPGPRPWPVIGNLNLLINRLIHQSLHKLSETYGPIMKLKFGSSDVVVISSPEMAKEILKTHDSSFAARPRLAIGKYLLYNSSDILWGNGPHWRQGRKILSVHLFDPTRLESYEYIRMEERRDFLARLYDLRGKEVRVMDHLSQINLGIVSRIALGKNYFSGSKPLELLEESSSVSHGEMQEMLDESFTLSGVFVVGDWMPWLARLDLGGHVKRMKNLNQKFDKLFDFIIKEHKMAGNGREKEEKPKDMMDVLLDLVDDPDLEVKLTTDNVKAFILDFLAGGTDTSATTLEWAMAELMKNPDKINKATEELDRIIGRERWVEDEDMPSLPYLDAIIKETFRLHPPATLLAPHRAIKDCKINNYDIPKGTTVFLNVWSIGRNPSAWDSPEEFRPERFLNKAIDMKGQNFELLPFGSGRRMCLGYSLGLKMVQSTLANMLQGFNWTLPQETKPQDLDMDETYKLSTPRKHPLVAIVEPRLSAHLYA</sequence>
<evidence type="ECO:0000256" key="12">
    <source>
        <dbReference type="ARBA" id="ARBA00023136"/>
    </source>
</evidence>
<dbReference type="Pfam" id="PF00067">
    <property type="entry name" value="p450"/>
    <property type="match status" value="1"/>
</dbReference>
<dbReference type="GO" id="GO:0020037">
    <property type="term" value="F:heme binding"/>
    <property type="evidence" value="ECO:0007669"/>
    <property type="project" value="InterPro"/>
</dbReference>
<comment type="similarity">
    <text evidence="4 14">Belongs to the cytochrome P450 family.</text>
</comment>
<dbReference type="GO" id="GO:0016705">
    <property type="term" value="F:oxidoreductase activity, acting on paired donors, with incorporation or reduction of molecular oxygen"/>
    <property type="evidence" value="ECO:0007669"/>
    <property type="project" value="InterPro"/>
</dbReference>
<evidence type="ECO:0000256" key="2">
    <source>
        <dbReference type="ARBA" id="ARBA00004167"/>
    </source>
</evidence>
<organism evidence="16 17">
    <name type="scientific">Kalanchoe fedtschenkoi</name>
    <name type="common">Lavender scallops</name>
    <name type="synonym">South American air plant</name>
    <dbReference type="NCBI Taxonomy" id="63787"/>
    <lineage>
        <taxon>Eukaryota</taxon>
        <taxon>Viridiplantae</taxon>
        <taxon>Streptophyta</taxon>
        <taxon>Embryophyta</taxon>
        <taxon>Tracheophyta</taxon>
        <taxon>Spermatophyta</taxon>
        <taxon>Magnoliopsida</taxon>
        <taxon>eudicotyledons</taxon>
        <taxon>Gunneridae</taxon>
        <taxon>Pentapetalae</taxon>
        <taxon>Saxifragales</taxon>
        <taxon>Crassulaceae</taxon>
        <taxon>Kalanchoe</taxon>
    </lineage>
</organism>
<reference evidence="16" key="1">
    <citation type="submission" date="2021-01" db="UniProtKB">
        <authorList>
            <consortium name="EnsemblPlants"/>
        </authorList>
    </citation>
    <scope>IDENTIFICATION</scope>
</reference>
<dbReference type="SUPFAM" id="SSF48264">
    <property type="entry name" value="Cytochrome P450"/>
    <property type="match status" value="1"/>
</dbReference>
<evidence type="ECO:0000313" key="17">
    <source>
        <dbReference type="Proteomes" id="UP000594263"/>
    </source>
</evidence>
<dbReference type="PANTHER" id="PTHR47944:SF5">
    <property type="entry name" value="CYTOCHROME P450 71A1-LIKE"/>
    <property type="match status" value="1"/>
</dbReference>
<evidence type="ECO:0008006" key="18">
    <source>
        <dbReference type="Google" id="ProtNLM"/>
    </source>
</evidence>
<dbReference type="PRINTS" id="PR00385">
    <property type="entry name" value="P450"/>
</dbReference>
<evidence type="ECO:0000256" key="15">
    <source>
        <dbReference type="SAM" id="Phobius"/>
    </source>
</evidence>
<dbReference type="InterPro" id="IPR001128">
    <property type="entry name" value="Cyt_P450"/>
</dbReference>
<evidence type="ECO:0000256" key="9">
    <source>
        <dbReference type="ARBA" id="ARBA00023002"/>
    </source>
</evidence>
<dbReference type="CDD" id="cd20618">
    <property type="entry name" value="CYP71_clan"/>
    <property type="match status" value="1"/>
</dbReference>
<protein>
    <recommendedName>
        <fullName evidence="18">Cytochrome P450</fullName>
    </recommendedName>
</protein>
<dbReference type="PRINTS" id="PR00463">
    <property type="entry name" value="EP450I"/>
</dbReference>
<keyword evidence="9 14" id="KW-0560">Oxidoreductase</keyword>
<dbReference type="GO" id="GO:0016020">
    <property type="term" value="C:membrane"/>
    <property type="evidence" value="ECO:0007669"/>
    <property type="project" value="UniProtKB-SubCell"/>
</dbReference>